<sequence length="535" mass="62310">MPKTRRLLHQEITYSFARREEVNILHRLGYPDQRSKFFSLILNNRDWIKAVIAHHLRLPSTDACHVADVAEWLHGSFNVCIPVTIDDWKEKTQPGNRVLIRFPLPYRVGDAFRPGNGDEKIRCEAGTYAWLQENCPDVPIPRLYGFATSTGETFTHLENLPIIRRSFQYLRRLLLSYLGRPIPSCYVYHRPEMQIHTGDLQTGYLLMEFVEKTTGQMLSDTWLERHSDDKLRTTFFRDLCRIILSIARIPLPRIGSFIINKSGFLQLTNRPLSIEIQDLENEQIPTNMPRDYTYSTIQSYVMDTLHAHNNRLIHQPNAINDTGDYVYQTSALTGMQTVLPSFFTHELSRGPFVFTLTDLHQSNIFVDDEWHITSVVDLEWACSQPIEMVRPPTWLTNKACDEIAQDADEYDQARSEFMDILMEEESKVHATVLSTGQTPCNPALSAMMRRSWESGTFWYSLALASPTGLFAIFYKQIQPRFIKYCKSHDEFQQIMPWYWSQDFVRIGATKKADREKYDIRLKEAFEDEATEPRNI</sequence>
<dbReference type="OrthoDB" id="3645574at2759"/>
<dbReference type="EMBL" id="NIDN02000022">
    <property type="protein sequence ID" value="RLL99953.1"/>
    <property type="molecule type" value="Genomic_DNA"/>
</dbReference>
<name>A0A229XDW0_9EURO</name>
<dbReference type="Proteomes" id="UP000215289">
    <property type="component" value="Unassembled WGS sequence"/>
</dbReference>
<feature type="transmembrane region" description="Helical" evidence="1">
    <location>
        <begin position="457"/>
        <end position="474"/>
    </location>
</feature>
<keyword evidence="1" id="KW-0472">Membrane</keyword>
<dbReference type="PANTHER" id="PTHR21310:SF37">
    <property type="entry name" value="AMINOGLYCOSIDE PHOSPHOTRANSFERASE DOMAIN-CONTAINING PROTEIN"/>
    <property type="match status" value="1"/>
</dbReference>
<dbReference type="InterPro" id="IPR051678">
    <property type="entry name" value="AGP_Transferase"/>
</dbReference>
<evidence type="ECO:0000313" key="2">
    <source>
        <dbReference type="EMBL" id="RLL99953.1"/>
    </source>
</evidence>
<organism evidence="2 3">
    <name type="scientific">Aspergillus turcosus</name>
    <dbReference type="NCBI Taxonomy" id="1245748"/>
    <lineage>
        <taxon>Eukaryota</taxon>
        <taxon>Fungi</taxon>
        <taxon>Dikarya</taxon>
        <taxon>Ascomycota</taxon>
        <taxon>Pezizomycotina</taxon>
        <taxon>Eurotiomycetes</taxon>
        <taxon>Eurotiomycetidae</taxon>
        <taxon>Eurotiales</taxon>
        <taxon>Aspergillaceae</taxon>
        <taxon>Aspergillus</taxon>
        <taxon>Aspergillus subgen. Fumigati</taxon>
    </lineage>
</organism>
<keyword evidence="3" id="KW-1185">Reference proteome</keyword>
<dbReference type="SUPFAM" id="SSF56112">
    <property type="entry name" value="Protein kinase-like (PK-like)"/>
    <property type="match status" value="1"/>
</dbReference>
<comment type="caution">
    <text evidence="2">The sequence shown here is derived from an EMBL/GenBank/DDBJ whole genome shotgun (WGS) entry which is preliminary data.</text>
</comment>
<gene>
    <name evidence="2" type="ORF">CFD26_105919</name>
</gene>
<accession>A0A229XDW0</accession>
<evidence type="ECO:0000313" key="3">
    <source>
        <dbReference type="Proteomes" id="UP000215289"/>
    </source>
</evidence>
<protein>
    <submittedName>
        <fullName evidence="2">Uncharacterized protein</fullName>
    </submittedName>
</protein>
<keyword evidence="1" id="KW-1133">Transmembrane helix</keyword>
<reference evidence="2 3" key="1">
    <citation type="submission" date="2018-08" db="EMBL/GenBank/DDBJ databases">
        <title>Draft genome sequences of two Aspergillus turcosus clinical strains isolated from bronchoalveolar lavage fluid: one azole-susceptible and the other azole-resistant.</title>
        <authorList>
            <person name="Parent-Michaud M."/>
            <person name="Dufresne P.J."/>
            <person name="Fournier E."/>
            <person name="Martineau C."/>
            <person name="Moreira S."/>
            <person name="Perkins V."/>
            <person name="De Repentigny L."/>
            <person name="Dufresne S.F."/>
        </authorList>
    </citation>
    <scope>NUCLEOTIDE SEQUENCE [LARGE SCALE GENOMIC DNA]</scope>
    <source>
        <strain evidence="2">HMR AF 1038</strain>
    </source>
</reference>
<dbReference type="InterPro" id="IPR011009">
    <property type="entry name" value="Kinase-like_dom_sf"/>
</dbReference>
<dbReference type="PANTHER" id="PTHR21310">
    <property type="entry name" value="AMINOGLYCOSIDE PHOSPHOTRANSFERASE-RELATED-RELATED"/>
    <property type="match status" value="1"/>
</dbReference>
<dbReference type="AlphaFoldDB" id="A0A229XDW0"/>
<evidence type="ECO:0000256" key="1">
    <source>
        <dbReference type="SAM" id="Phobius"/>
    </source>
</evidence>
<proteinExistence type="predicted"/>
<keyword evidence="1" id="KW-0812">Transmembrane</keyword>